<dbReference type="InterPro" id="IPR018392">
    <property type="entry name" value="LysM"/>
</dbReference>
<dbReference type="OrthoDB" id="3292458at2"/>
<dbReference type="SMART" id="SM00257">
    <property type="entry name" value="LysM"/>
    <property type="match status" value="1"/>
</dbReference>
<accession>A0A1M6QNY5</accession>
<keyword evidence="5" id="KW-1185">Reference proteome</keyword>
<gene>
    <name evidence="4" type="ORF">SAMN02745138_01370</name>
</gene>
<dbReference type="AlphaFoldDB" id="A0A1M6QNY5"/>
<feature type="compositionally biased region" description="Basic and acidic residues" evidence="1">
    <location>
        <begin position="199"/>
        <end position="211"/>
    </location>
</feature>
<keyword evidence="2" id="KW-1133">Transmembrane helix</keyword>
<organism evidence="4 5">
    <name type="scientific">Anaerotignum lactatifermentans DSM 14214</name>
    <dbReference type="NCBI Taxonomy" id="1121323"/>
    <lineage>
        <taxon>Bacteria</taxon>
        <taxon>Bacillati</taxon>
        <taxon>Bacillota</taxon>
        <taxon>Clostridia</taxon>
        <taxon>Lachnospirales</taxon>
        <taxon>Anaerotignaceae</taxon>
        <taxon>Anaerotignum</taxon>
    </lineage>
</organism>
<keyword evidence="2" id="KW-0812">Transmembrane</keyword>
<dbReference type="Proteomes" id="UP000183975">
    <property type="component" value="Unassembled WGS sequence"/>
</dbReference>
<feature type="region of interest" description="Disordered" evidence="1">
    <location>
        <begin position="199"/>
        <end position="245"/>
    </location>
</feature>
<evidence type="ECO:0000313" key="4">
    <source>
        <dbReference type="EMBL" id="SHK21800.1"/>
    </source>
</evidence>
<dbReference type="RefSeq" id="WP_072850385.1">
    <property type="nucleotide sequence ID" value="NZ_FRAH01000019.1"/>
</dbReference>
<keyword evidence="2" id="KW-0472">Membrane</keyword>
<evidence type="ECO:0000313" key="5">
    <source>
        <dbReference type="Proteomes" id="UP000183975"/>
    </source>
</evidence>
<feature type="transmembrane region" description="Helical" evidence="2">
    <location>
        <begin position="268"/>
        <end position="290"/>
    </location>
</feature>
<evidence type="ECO:0000256" key="1">
    <source>
        <dbReference type="SAM" id="MobiDB-lite"/>
    </source>
</evidence>
<feature type="domain" description="LysM" evidence="3">
    <location>
        <begin position="350"/>
        <end position="397"/>
    </location>
</feature>
<protein>
    <submittedName>
        <fullName evidence="4">LysM domain-containing protein</fullName>
    </submittedName>
</protein>
<evidence type="ECO:0000259" key="3">
    <source>
        <dbReference type="PROSITE" id="PS51782"/>
    </source>
</evidence>
<sequence length="398" mass="45702">MRYYFDGDSNLYGYHSDEKPFTFPTKVKQMGAVDHRRKIYVEDYVYTYLYQYGKSHSCTEKVAALVGRQIEIDGEEILMICGAIQGKDATEENGTLTFSAATWEYVGSQMDKYFQGMTLVGWVHCQPGFGAFLMSKDEAFHKLYFQEPWQVLFVVDPVDKLDTFYIYNEEADVLQQAKGYFVYYEKNEEMQEYMLDHSVVKPKEAKNPEEKQENEEQEKVEKEETKSQEGPRRRRRPTPEERIDAAQEIRRVLQRRAKEAEAAQRSKYTMLTSVSCILCVICLCLGYGLFSNLNRLEDLETKMAMVQDSYTVLAENVEDVKVQAAFAPRMTAAAEEETEEPEETQKTEGRIHVVEAGETLGSISQKYYGDGNGVEKIMNANGLDNPNHIVCGQELLIP</sequence>
<evidence type="ECO:0000256" key="2">
    <source>
        <dbReference type="SAM" id="Phobius"/>
    </source>
</evidence>
<dbReference type="SUPFAM" id="SSF54106">
    <property type="entry name" value="LysM domain"/>
    <property type="match status" value="1"/>
</dbReference>
<proteinExistence type="predicted"/>
<dbReference type="Gene3D" id="3.10.350.10">
    <property type="entry name" value="LysM domain"/>
    <property type="match status" value="1"/>
</dbReference>
<dbReference type="InterPro" id="IPR036779">
    <property type="entry name" value="LysM_dom_sf"/>
</dbReference>
<reference evidence="4 5" key="1">
    <citation type="submission" date="2016-11" db="EMBL/GenBank/DDBJ databases">
        <authorList>
            <person name="Jaros S."/>
            <person name="Januszkiewicz K."/>
            <person name="Wedrychowicz H."/>
        </authorList>
    </citation>
    <scope>NUCLEOTIDE SEQUENCE [LARGE SCALE GENOMIC DNA]</scope>
    <source>
        <strain evidence="4 5">DSM 14214</strain>
    </source>
</reference>
<name>A0A1M6QNY5_9FIRM</name>
<feature type="compositionally biased region" description="Basic and acidic residues" evidence="1">
    <location>
        <begin position="217"/>
        <end position="245"/>
    </location>
</feature>
<dbReference type="PROSITE" id="PS51782">
    <property type="entry name" value="LYSM"/>
    <property type="match status" value="1"/>
</dbReference>
<dbReference type="EMBL" id="FRAH01000019">
    <property type="protein sequence ID" value="SHK21800.1"/>
    <property type="molecule type" value="Genomic_DNA"/>
</dbReference>
<dbReference type="CDD" id="cd00118">
    <property type="entry name" value="LysM"/>
    <property type="match status" value="1"/>
</dbReference>
<dbReference type="Pfam" id="PF01476">
    <property type="entry name" value="LysM"/>
    <property type="match status" value="1"/>
</dbReference>
<dbReference type="Gene3D" id="3.40.140.10">
    <property type="entry name" value="Cytidine Deaminase, domain 2"/>
    <property type="match status" value="1"/>
</dbReference>